<gene>
    <name evidence="6" type="ORF">DC3_00820</name>
</gene>
<sequence>MRYHAGHSESTRKRIVQHAARRFRASGLTPGIGKLMQEVGLTHGGFYAHFSSKNHLIRAALVQAVEEMMERLFRAALRSPDRAFERLVLAYLHQSHCEEPEKGCTLPSLAAEISRQDEEVRDEFTVLLKRMIEAIEGISLHVPEKERREHTLMVLSTLSGSVMLARAVSDPALQQAFLDSARNVLLRPFRRPE</sequence>
<protein>
    <submittedName>
        <fullName evidence="6">TetR family transcriptional regulator</fullName>
    </submittedName>
</protein>
<organism evidence="6 7">
    <name type="scientific">Deinococcus cellulosilyticus (strain DSM 18568 / NBRC 106333 / KACC 11606 / 5516J-15)</name>
    <dbReference type="NCBI Taxonomy" id="1223518"/>
    <lineage>
        <taxon>Bacteria</taxon>
        <taxon>Thermotogati</taxon>
        <taxon>Deinococcota</taxon>
        <taxon>Deinococci</taxon>
        <taxon>Deinococcales</taxon>
        <taxon>Deinococcaceae</taxon>
        <taxon>Deinococcus</taxon>
    </lineage>
</organism>
<dbReference type="AlphaFoldDB" id="A0A511MW91"/>
<evidence type="ECO:0000256" key="1">
    <source>
        <dbReference type="ARBA" id="ARBA00023015"/>
    </source>
</evidence>
<dbReference type="InterPro" id="IPR009057">
    <property type="entry name" value="Homeodomain-like_sf"/>
</dbReference>
<evidence type="ECO:0000259" key="5">
    <source>
        <dbReference type="PROSITE" id="PS50977"/>
    </source>
</evidence>
<dbReference type="RefSeq" id="WP_146881607.1">
    <property type="nucleotide sequence ID" value="NZ_BJXB01000001.1"/>
</dbReference>
<comment type="caution">
    <text evidence="6">The sequence shown here is derived from an EMBL/GenBank/DDBJ whole genome shotgun (WGS) entry which is preliminary data.</text>
</comment>
<dbReference type="PANTHER" id="PTHR47506">
    <property type="entry name" value="TRANSCRIPTIONAL REGULATORY PROTEIN"/>
    <property type="match status" value="1"/>
</dbReference>
<dbReference type="Proteomes" id="UP000321306">
    <property type="component" value="Unassembled WGS sequence"/>
</dbReference>
<dbReference type="SUPFAM" id="SSF46689">
    <property type="entry name" value="Homeodomain-like"/>
    <property type="match status" value="1"/>
</dbReference>
<feature type="domain" description="HTH tetR-type" evidence="5">
    <location>
        <begin position="9"/>
        <end position="68"/>
    </location>
</feature>
<dbReference type="PROSITE" id="PS50977">
    <property type="entry name" value="HTH_TETR_2"/>
    <property type="match status" value="1"/>
</dbReference>
<dbReference type="PANTHER" id="PTHR47506:SF7">
    <property type="entry name" value="TRANSCRIPTIONAL REGULATORY PROTEIN"/>
    <property type="match status" value="1"/>
</dbReference>
<evidence type="ECO:0000313" key="6">
    <source>
        <dbReference type="EMBL" id="GEM44447.1"/>
    </source>
</evidence>
<dbReference type="InterPro" id="IPR036271">
    <property type="entry name" value="Tet_transcr_reg_TetR-rel_C_sf"/>
</dbReference>
<keyword evidence="3" id="KW-0804">Transcription</keyword>
<evidence type="ECO:0000256" key="4">
    <source>
        <dbReference type="PROSITE-ProRule" id="PRU00335"/>
    </source>
</evidence>
<dbReference type="Gene3D" id="1.10.10.60">
    <property type="entry name" value="Homeodomain-like"/>
    <property type="match status" value="1"/>
</dbReference>
<dbReference type="SUPFAM" id="SSF48498">
    <property type="entry name" value="Tetracyclin repressor-like, C-terminal domain"/>
    <property type="match status" value="1"/>
</dbReference>
<feature type="DNA-binding region" description="H-T-H motif" evidence="4">
    <location>
        <begin position="31"/>
        <end position="50"/>
    </location>
</feature>
<keyword evidence="1" id="KW-0805">Transcription regulation</keyword>
<evidence type="ECO:0000256" key="3">
    <source>
        <dbReference type="ARBA" id="ARBA00023163"/>
    </source>
</evidence>
<reference evidence="6 7" key="1">
    <citation type="submission" date="2019-07" db="EMBL/GenBank/DDBJ databases">
        <title>Whole genome shotgun sequence of Deinococcus cellulosilyticus NBRC 106333.</title>
        <authorList>
            <person name="Hosoyama A."/>
            <person name="Uohara A."/>
            <person name="Ohji S."/>
            <person name="Ichikawa N."/>
        </authorList>
    </citation>
    <scope>NUCLEOTIDE SEQUENCE [LARGE SCALE GENOMIC DNA]</scope>
    <source>
        <strain evidence="6 7">NBRC 106333</strain>
    </source>
</reference>
<dbReference type="EMBL" id="BJXB01000001">
    <property type="protein sequence ID" value="GEM44447.1"/>
    <property type="molecule type" value="Genomic_DNA"/>
</dbReference>
<keyword evidence="7" id="KW-1185">Reference proteome</keyword>
<dbReference type="InterPro" id="IPR001647">
    <property type="entry name" value="HTH_TetR"/>
</dbReference>
<evidence type="ECO:0000313" key="7">
    <source>
        <dbReference type="Proteomes" id="UP000321306"/>
    </source>
</evidence>
<evidence type="ECO:0000256" key="2">
    <source>
        <dbReference type="ARBA" id="ARBA00023125"/>
    </source>
</evidence>
<dbReference type="GO" id="GO:0003677">
    <property type="term" value="F:DNA binding"/>
    <property type="evidence" value="ECO:0007669"/>
    <property type="project" value="UniProtKB-UniRule"/>
</dbReference>
<accession>A0A511MW91</accession>
<name>A0A511MW91_DEIC1</name>
<dbReference type="OrthoDB" id="9785164at2"/>
<keyword evidence="2 4" id="KW-0238">DNA-binding</keyword>
<proteinExistence type="predicted"/>
<dbReference type="Gene3D" id="1.10.357.10">
    <property type="entry name" value="Tetracycline Repressor, domain 2"/>
    <property type="match status" value="1"/>
</dbReference>